<evidence type="ECO:0000256" key="1">
    <source>
        <dbReference type="ARBA" id="ARBA00004651"/>
    </source>
</evidence>
<feature type="transmembrane region" description="Helical" evidence="9">
    <location>
        <begin position="289"/>
        <end position="308"/>
    </location>
</feature>
<dbReference type="Proteomes" id="UP001139485">
    <property type="component" value="Unassembled WGS sequence"/>
</dbReference>
<evidence type="ECO:0000256" key="7">
    <source>
        <dbReference type="ARBA" id="ARBA00023136"/>
    </source>
</evidence>
<accession>A0A9X2IH80</accession>
<feature type="domain" description="Major facilitator superfamily (MFS) profile" evidence="10">
    <location>
        <begin position="26"/>
        <end position="404"/>
    </location>
</feature>
<keyword evidence="3" id="KW-0813">Transport</keyword>
<dbReference type="SUPFAM" id="SSF103473">
    <property type="entry name" value="MFS general substrate transporter"/>
    <property type="match status" value="1"/>
</dbReference>
<feature type="transmembrane region" description="Helical" evidence="9">
    <location>
        <begin position="125"/>
        <end position="143"/>
    </location>
</feature>
<name>A0A9X2IH80_9ACTN</name>
<dbReference type="Pfam" id="PF07690">
    <property type="entry name" value="MFS_1"/>
    <property type="match status" value="1"/>
</dbReference>
<dbReference type="InterPro" id="IPR036259">
    <property type="entry name" value="MFS_trans_sf"/>
</dbReference>
<organism evidence="11 12">
    <name type="scientific">Nocardioides bruguierae</name>
    <dbReference type="NCBI Taxonomy" id="2945102"/>
    <lineage>
        <taxon>Bacteria</taxon>
        <taxon>Bacillati</taxon>
        <taxon>Actinomycetota</taxon>
        <taxon>Actinomycetes</taxon>
        <taxon>Propionibacteriales</taxon>
        <taxon>Nocardioidaceae</taxon>
        <taxon>Nocardioides</taxon>
    </lineage>
</organism>
<dbReference type="EMBL" id="JAMOIL010000049">
    <property type="protein sequence ID" value="MCM0622778.1"/>
    <property type="molecule type" value="Genomic_DNA"/>
</dbReference>
<evidence type="ECO:0000256" key="3">
    <source>
        <dbReference type="ARBA" id="ARBA00022448"/>
    </source>
</evidence>
<feature type="transmembrane region" description="Helical" evidence="9">
    <location>
        <begin position="225"/>
        <end position="248"/>
    </location>
</feature>
<comment type="caution">
    <text evidence="11">The sequence shown here is derived from an EMBL/GenBank/DDBJ whole genome shotgun (WGS) entry which is preliminary data.</text>
</comment>
<feature type="compositionally biased region" description="Basic and acidic residues" evidence="8">
    <location>
        <begin position="1"/>
        <end position="20"/>
    </location>
</feature>
<evidence type="ECO:0000313" key="12">
    <source>
        <dbReference type="Proteomes" id="UP001139485"/>
    </source>
</evidence>
<evidence type="ECO:0000313" key="11">
    <source>
        <dbReference type="EMBL" id="MCM0622778.1"/>
    </source>
</evidence>
<evidence type="ECO:0000256" key="2">
    <source>
        <dbReference type="ARBA" id="ARBA00008335"/>
    </source>
</evidence>
<dbReference type="Gene3D" id="1.20.1250.20">
    <property type="entry name" value="MFS general substrate transporter like domains"/>
    <property type="match status" value="1"/>
</dbReference>
<keyword evidence="4" id="KW-1003">Cell membrane</keyword>
<dbReference type="CDD" id="cd17324">
    <property type="entry name" value="MFS_NepI_like"/>
    <property type="match status" value="1"/>
</dbReference>
<comment type="subcellular location">
    <subcellularLocation>
        <location evidence="1">Cell membrane</location>
        <topology evidence="1">Multi-pass membrane protein</topology>
    </subcellularLocation>
</comment>
<dbReference type="AlphaFoldDB" id="A0A9X2IH80"/>
<dbReference type="PANTHER" id="PTHR43271:SF1">
    <property type="entry name" value="INNER MEMBRANE TRANSPORT PROTEIN YNFM"/>
    <property type="match status" value="1"/>
</dbReference>
<evidence type="ECO:0000256" key="8">
    <source>
        <dbReference type="SAM" id="MobiDB-lite"/>
    </source>
</evidence>
<keyword evidence="6 9" id="KW-1133">Transmembrane helix</keyword>
<keyword evidence="7 9" id="KW-0472">Membrane</keyword>
<sequence length="410" mass="41384">MSLLTRAEDALGHPDGDPRHRPGTPGFRRLNQAMFFAGLAAFGLLYGTQPLLPMLTDAFGVDATQAALTVSVSTGALALCTAPAAALAERQGRVRVIRVALVVAALASIACALAPSYVVLVVARLVLGAALGGVLGTAMGHVGTEVHPAGLGASMGLYVAGNTIGGVSGRVLTSLVSDFAGWRGGLVALTVFALAAMALFWVLLPEPVRFSPDATGRARLGRNRVAALVALVVVPFALMGGFVAVYNFLTYRLTSAPFDLSPAIAGLAFLAYLAGTVTSATAGRLADRVGRLPVLLAGAAVMLVGLLVTLSGSLALVVVGLVVFTAGFFAAHATASGWAPQLLPSAPGRASASYVMTYYAGSSVFGALLGFAWHGGAWPGVVLAVAALIGVGVLAAVAAWGLSRPDRASA</sequence>
<dbReference type="PROSITE" id="PS50850">
    <property type="entry name" value="MFS"/>
    <property type="match status" value="1"/>
</dbReference>
<dbReference type="InterPro" id="IPR011701">
    <property type="entry name" value="MFS"/>
</dbReference>
<gene>
    <name evidence="11" type="ORF">M8330_21030</name>
</gene>
<feature type="transmembrane region" description="Helical" evidence="9">
    <location>
        <begin position="314"/>
        <end position="335"/>
    </location>
</feature>
<keyword evidence="5 9" id="KW-0812">Transmembrane</keyword>
<feature type="transmembrane region" description="Helical" evidence="9">
    <location>
        <begin position="155"/>
        <end position="176"/>
    </location>
</feature>
<evidence type="ECO:0000256" key="6">
    <source>
        <dbReference type="ARBA" id="ARBA00022989"/>
    </source>
</evidence>
<feature type="transmembrane region" description="Helical" evidence="9">
    <location>
        <begin position="66"/>
        <end position="87"/>
    </location>
</feature>
<reference evidence="11" key="1">
    <citation type="submission" date="2022-05" db="EMBL/GenBank/DDBJ databases">
        <authorList>
            <person name="Tuo L."/>
        </authorList>
    </citation>
    <scope>NUCLEOTIDE SEQUENCE</scope>
    <source>
        <strain evidence="11">BSK12Z-4</strain>
    </source>
</reference>
<evidence type="ECO:0000256" key="9">
    <source>
        <dbReference type="SAM" id="Phobius"/>
    </source>
</evidence>
<feature type="transmembrane region" description="Helical" evidence="9">
    <location>
        <begin position="29"/>
        <end position="46"/>
    </location>
</feature>
<evidence type="ECO:0000256" key="4">
    <source>
        <dbReference type="ARBA" id="ARBA00022475"/>
    </source>
</evidence>
<proteinExistence type="inferred from homology"/>
<dbReference type="GO" id="GO:0005886">
    <property type="term" value="C:plasma membrane"/>
    <property type="evidence" value="ECO:0007669"/>
    <property type="project" value="UniProtKB-SubCell"/>
</dbReference>
<dbReference type="PANTHER" id="PTHR43271">
    <property type="entry name" value="BLL2771 PROTEIN"/>
    <property type="match status" value="1"/>
</dbReference>
<feature type="region of interest" description="Disordered" evidence="8">
    <location>
        <begin position="1"/>
        <end position="24"/>
    </location>
</feature>
<feature type="transmembrane region" description="Helical" evidence="9">
    <location>
        <begin position="99"/>
        <end position="119"/>
    </location>
</feature>
<evidence type="ECO:0000256" key="5">
    <source>
        <dbReference type="ARBA" id="ARBA00022692"/>
    </source>
</evidence>
<protein>
    <submittedName>
        <fullName evidence="11">MFS transporter</fullName>
    </submittedName>
</protein>
<keyword evidence="12" id="KW-1185">Reference proteome</keyword>
<feature type="transmembrane region" description="Helical" evidence="9">
    <location>
        <begin position="260"/>
        <end position="282"/>
    </location>
</feature>
<dbReference type="InterPro" id="IPR020846">
    <property type="entry name" value="MFS_dom"/>
</dbReference>
<dbReference type="RefSeq" id="WP_250828941.1">
    <property type="nucleotide sequence ID" value="NZ_JAMOIL010000049.1"/>
</dbReference>
<feature type="transmembrane region" description="Helical" evidence="9">
    <location>
        <begin position="356"/>
        <end position="375"/>
    </location>
</feature>
<comment type="similarity">
    <text evidence="2">Belongs to the major facilitator superfamily.</text>
</comment>
<feature type="transmembrane region" description="Helical" evidence="9">
    <location>
        <begin position="182"/>
        <end position="204"/>
    </location>
</feature>
<evidence type="ECO:0000259" key="10">
    <source>
        <dbReference type="PROSITE" id="PS50850"/>
    </source>
</evidence>
<dbReference type="GO" id="GO:0022857">
    <property type="term" value="F:transmembrane transporter activity"/>
    <property type="evidence" value="ECO:0007669"/>
    <property type="project" value="InterPro"/>
</dbReference>
<feature type="transmembrane region" description="Helical" evidence="9">
    <location>
        <begin position="381"/>
        <end position="402"/>
    </location>
</feature>